<protein>
    <submittedName>
        <fullName evidence="2">Uncharacterized protein</fullName>
    </submittedName>
</protein>
<name>A0A6A7AN07_9PLEO</name>
<feature type="region of interest" description="Disordered" evidence="1">
    <location>
        <begin position="87"/>
        <end position="106"/>
    </location>
</feature>
<organism evidence="2 3">
    <name type="scientific">Ophiobolus disseminans</name>
    <dbReference type="NCBI Taxonomy" id="1469910"/>
    <lineage>
        <taxon>Eukaryota</taxon>
        <taxon>Fungi</taxon>
        <taxon>Dikarya</taxon>
        <taxon>Ascomycota</taxon>
        <taxon>Pezizomycotina</taxon>
        <taxon>Dothideomycetes</taxon>
        <taxon>Pleosporomycetidae</taxon>
        <taxon>Pleosporales</taxon>
        <taxon>Pleosporineae</taxon>
        <taxon>Phaeosphaeriaceae</taxon>
        <taxon>Ophiobolus</taxon>
    </lineage>
</organism>
<proteinExistence type="predicted"/>
<dbReference type="Proteomes" id="UP000799424">
    <property type="component" value="Unassembled WGS sequence"/>
</dbReference>
<evidence type="ECO:0000256" key="1">
    <source>
        <dbReference type="SAM" id="MobiDB-lite"/>
    </source>
</evidence>
<keyword evidence="3" id="KW-1185">Reference proteome</keyword>
<gene>
    <name evidence="2" type="ORF">CC86DRAFT_365724</name>
</gene>
<dbReference type="AlphaFoldDB" id="A0A6A7AN07"/>
<sequence length="205" mass="23187">MEDENKHFPTQHIVTASHDCLEVFTYTSWFPGLTKIVRPSWVPDWTIPANPWQSLNPDTNSFSSFDGPAAANLATRGRILTTTTLDCSPVRKGKSNSAGNESSDRPNATLSLLRLERPLLGSFGASSWRHHLCSGGVVFLCVFTRQEEEPQAQNERLTLDISGDWLRALLNRFVCQQLSATDCFNGLSYRLRKRLLKCDEKRWML</sequence>
<reference evidence="2" key="1">
    <citation type="journal article" date="2020" name="Stud. Mycol.">
        <title>101 Dothideomycetes genomes: a test case for predicting lifestyles and emergence of pathogens.</title>
        <authorList>
            <person name="Haridas S."/>
            <person name="Albert R."/>
            <person name="Binder M."/>
            <person name="Bloem J."/>
            <person name="Labutti K."/>
            <person name="Salamov A."/>
            <person name="Andreopoulos B."/>
            <person name="Baker S."/>
            <person name="Barry K."/>
            <person name="Bills G."/>
            <person name="Bluhm B."/>
            <person name="Cannon C."/>
            <person name="Castanera R."/>
            <person name="Culley D."/>
            <person name="Daum C."/>
            <person name="Ezra D."/>
            <person name="Gonzalez J."/>
            <person name="Henrissat B."/>
            <person name="Kuo A."/>
            <person name="Liang C."/>
            <person name="Lipzen A."/>
            <person name="Lutzoni F."/>
            <person name="Magnuson J."/>
            <person name="Mondo S."/>
            <person name="Nolan M."/>
            <person name="Ohm R."/>
            <person name="Pangilinan J."/>
            <person name="Park H.-J."/>
            <person name="Ramirez L."/>
            <person name="Alfaro M."/>
            <person name="Sun H."/>
            <person name="Tritt A."/>
            <person name="Yoshinaga Y."/>
            <person name="Zwiers L.-H."/>
            <person name="Turgeon B."/>
            <person name="Goodwin S."/>
            <person name="Spatafora J."/>
            <person name="Crous P."/>
            <person name="Grigoriev I."/>
        </authorList>
    </citation>
    <scope>NUCLEOTIDE SEQUENCE</scope>
    <source>
        <strain evidence="2">CBS 113818</strain>
    </source>
</reference>
<evidence type="ECO:0000313" key="3">
    <source>
        <dbReference type="Proteomes" id="UP000799424"/>
    </source>
</evidence>
<dbReference type="EMBL" id="MU006216">
    <property type="protein sequence ID" value="KAF2833977.1"/>
    <property type="molecule type" value="Genomic_DNA"/>
</dbReference>
<accession>A0A6A7AN07</accession>
<feature type="compositionally biased region" description="Polar residues" evidence="1">
    <location>
        <begin position="95"/>
        <end position="106"/>
    </location>
</feature>
<evidence type="ECO:0000313" key="2">
    <source>
        <dbReference type="EMBL" id="KAF2833977.1"/>
    </source>
</evidence>